<dbReference type="EMBL" id="LMAW01002102">
    <property type="protein sequence ID" value="KQK81973.1"/>
    <property type="molecule type" value="Genomic_DNA"/>
</dbReference>
<evidence type="ECO:0000313" key="3">
    <source>
        <dbReference type="Proteomes" id="UP000051836"/>
    </source>
</evidence>
<name>A0A0Q3MHM6_AMAAE</name>
<accession>A0A0Q3MHM6</accession>
<comment type="caution">
    <text evidence="2">The sequence shown here is derived from an EMBL/GenBank/DDBJ whole genome shotgun (WGS) entry which is preliminary data.</text>
</comment>
<dbReference type="Proteomes" id="UP000051836">
    <property type="component" value="Unassembled WGS sequence"/>
</dbReference>
<protein>
    <submittedName>
        <fullName evidence="2">Uncharacterized protein</fullName>
    </submittedName>
</protein>
<feature type="compositionally biased region" description="Polar residues" evidence="1">
    <location>
        <begin position="116"/>
        <end position="125"/>
    </location>
</feature>
<evidence type="ECO:0000313" key="2">
    <source>
        <dbReference type="EMBL" id="KQK81973.1"/>
    </source>
</evidence>
<gene>
    <name evidence="2" type="ORF">AAES_75687</name>
</gene>
<feature type="region of interest" description="Disordered" evidence="1">
    <location>
        <begin position="106"/>
        <end position="125"/>
    </location>
</feature>
<dbReference type="AlphaFoldDB" id="A0A0Q3MHM6"/>
<keyword evidence="3" id="KW-1185">Reference proteome</keyword>
<sequence length="125" mass="14579">MGWSQTSKRQDGNKHLLTETVEVSKDPEGITQKDIFEGMNLILHHNQSLEQAVGTEPPPWFYQHERQEERDFTADSSEELPRSVRAIVILIQKTIFQRIIKKVHQEDGYREDGDTFYSTSCDKEE</sequence>
<proteinExistence type="predicted"/>
<evidence type="ECO:0000256" key="1">
    <source>
        <dbReference type="SAM" id="MobiDB-lite"/>
    </source>
</evidence>
<organism evidence="2 3">
    <name type="scientific">Amazona aestiva</name>
    <name type="common">Blue-fronted Amazon parrot</name>
    <dbReference type="NCBI Taxonomy" id="12930"/>
    <lineage>
        <taxon>Eukaryota</taxon>
        <taxon>Metazoa</taxon>
        <taxon>Chordata</taxon>
        <taxon>Craniata</taxon>
        <taxon>Vertebrata</taxon>
        <taxon>Euteleostomi</taxon>
        <taxon>Archelosauria</taxon>
        <taxon>Archosauria</taxon>
        <taxon>Dinosauria</taxon>
        <taxon>Saurischia</taxon>
        <taxon>Theropoda</taxon>
        <taxon>Coelurosauria</taxon>
        <taxon>Aves</taxon>
        <taxon>Neognathae</taxon>
        <taxon>Neoaves</taxon>
        <taxon>Telluraves</taxon>
        <taxon>Australaves</taxon>
        <taxon>Psittaciformes</taxon>
        <taxon>Psittacidae</taxon>
        <taxon>Amazona</taxon>
    </lineage>
</organism>
<reference evidence="2 3" key="1">
    <citation type="submission" date="2015-10" db="EMBL/GenBank/DDBJ databases">
        <authorList>
            <person name="Gilbert D.G."/>
        </authorList>
    </citation>
    <scope>NUCLEOTIDE SEQUENCE [LARGE SCALE GENOMIC DNA]</scope>
    <source>
        <strain evidence="2">FVVF132</strain>
    </source>
</reference>